<name>A0ABX0ZT66_9ACTN</name>
<evidence type="ECO:0000313" key="2">
    <source>
        <dbReference type="EMBL" id="NJP47194.1"/>
    </source>
</evidence>
<comment type="caution">
    <text evidence="2">The sequence shown here is derived from an EMBL/GenBank/DDBJ whole genome shotgun (WGS) entry which is preliminary data.</text>
</comment>
<sequence>MGGVTAASALVATSHPLQRAGAWAAAVMAGRSQPADLTADDLDAVASRLVDDVCVAATAPKDKPAYDWWKVLFALYPNSKATHSKRPSDRDVLRPDIENLFAADAPQALRNPCTFCGTGAGAVWAKSNLPLFDTSKALNTLPPGARGWPVCRGCRIAMWALPYGSWVTAGSATVLSCEKDAAEREFARRNVQRARRVMHAGFSGLAAGARAELVAVTALRDAAASELCATTLWTFKNDNQEPWLRVTRTRRAVSVFLATVDGNASLRRGWNVLRRALTRYDAEGRVTAGGAGEAARLLFEAEDGRSRSLLLQLHYLLWETDDSWNLGDRDALTRLAYIYAEEVYGMTTDLEPVAVVLAEWIARGSSPRGRLAEYKNAALSDYKLGQLLIQASVRLQMDATGTPVAGPEYWAPLIGRRPRAWEQRMLLFARVLVLLQQRGVAVGAKVADPEQEREIEAELDRPPFDENQDQDFEASDYSMGPA</sequence>
<evidence type="ECO:0008006" key="4">
    <source>
        <dbReference type="Google" id="ProtNLM"/>
    </source>
</evidence>
<feature type="compositionally biased region" description="Basic and acidic residues" evidence="1">
    <location>
        <begin position="447"/>
        <end position="464"/>
    </location>
</feature>
<dbReference type="RefSeq" id="WP_167986035.1">
    <property type="nucleotide sequence ID" value="NZ_JAATEJ010000027.1"/>
</dbReference>
<evidence type="ECO:0000256" key="1">
    <source>
        <dbReference type="SAM" id="MobiDB-lite"/>
    </source>
</evidence>
<protein>
    <recommendedName>
        <fullName evidence="4">Type I-B CRISPR-associated protein Cas8b1/Cst1</fullName>
    </recommendedName>
</protein>
<dbReference type="Proteomes" id="UP000734511">
    <property type="component" value="Unassembled WGS sequence"/>
</dbReference>
<evidence type="ECO:0000313" key="3">
    <source>
        <dbReference type="Proteomes" id="UP000734511"/>
    </source>
</evidence>
<accession>A0ABX0ZT66</accession>
<keyword evidence="3" id="KW-1185">Reference proteome</keyword>
<gene>
    <name evidence="2" type="ORF">HCN08_27880</name>
</gene>
<feature type="region of interest" description="Disordered" evidence="1">
    <location>
        <begin position="445"/>
        <end position="482"/>
    </location>
</feature>
<organism evidence="2 3">
    <name type="scientific">Actinacidiphila epipremni</name>
    <dbReference type="NCBI Taxonomy" id="2053013"/>
    <lineage>
        <taxon>Bacteria</taxon>
        <taxon>Bacillati</taxon>
        <taxon>Actinomycetota</taxon>
        <taxon>Actinomycetes</taxon>
        <taxon>Kitasatosporales</taxon>
        <taxon>Streptomycetaceae</taxon>
        <taxon>Actinacidiphila</taxon>
    </lineage>
</organism>
<proteinExistence type="predicted"/>
<reference evidence="2 3" key="1">
    <citation type="submission" date="2020-03" db="EMBL/GenBank/DDBJ databases">
        <title>WGS of actinomycetes isolated from Thailand.</title>
        <authorList>
            <person name="Thawai C."/>
        </authorList>
    </citation>
    <scope>NUCLEOTIDE SEQUENCE [LARGE SCALE GENOMIC DNA]</scope>
    <source>
        <strain evidence="2 3">PRB2-1</strain>
    </source>
</reference>
<dbReference type="EMBL" id="JAATEJ010000027">
    <property type="protein sequence ID" value="NJP47194.1"/>
    <property type="molecule type" value="Genomic_DNA"/>
</dbReference>